<keyword evidence="3 12" id="KW-0031">Aminopeptidase</keyword>
<evidence type="ECO:0000259" key="15">
    <source>
        <dbReference type="Pfam" id="PF11838"/>
    </source>
</evidence>
<reference evidence="17 18" key="1">
    <citation type="submission" date="2020-08" db="EMBL/GenBank/DDBJ databases">
        <title>Genomic Encyclopedia of Type Strains, Phase IV (KMG-IV): sequencing the most valuable type-strain genomes for metagenomic binning, comparative biology and taxonomic classification.</title>
        <authorList>
            <person name="Goeker M."/>
        </authorList>
    </citation>
    <scope>NUCLEOTIDE SEQUENCE [LARGE SCALE GENOMIC DNA]</scope>
    <source>
        <strain evidence="17 18">DSM 15867</strain>
    </source>
</reference>
<dbReference type="GO" id="GO:0008270">
    <property type="term" value="F:zinc ion binding"/>
    <property type="evidence" value="ECO:0007669"/>
    <property type="project" value="UniProtKB-UniRule"/>
</dbReference>
<dbReference type="FunFam" id="1.10.390.10:FF:000006">
    <property type="entry name" value="Puromycin-sensitive aminopeptidase"/>
    <property type="match status" value="1"/>
</dbReference>
<keyword evidence="5 10" id="KW-0479">Metal-binding</keyword>
<dbReference type="AlphaFoldDB" id="A0A7W7EZ43"/>
<evidence type="ECO:0000313" key="17">
    <source>
        <dbReference type="EMBL" id="MBB4617000.1"/>
    </source>
</evidence>
<dbReference type="EMBL" id="JACHNY010000002">
    <property type="protein sequence ID" value="MBB4617000.1"/>
    <property type="molecule type" value="Genomic_DNA"/>
</dbReference>
<accession>A0A7W7EZ43</accession>
<feature type="binding site" evidence="10">
    <location>
        <position position="314"/>
    </location>
    <ligand>
        <name>Zn(2+)</name>
        <dbReference type="ChEBI" id="CHEBI:29105"/>
        <note>catalytic</note>
    </ligand>
</feature>
<evidence type="ECO:0000256" key="12">
    <source>
        <dbReference type="RuleBase" id="RU364040"/>
    </source>
</evidence>
<dbReference type="CDD" id="cd09601">
    <property type="entry name" value="M1_APN-Q_like"/>
    <property type="match status" value="1"/>
</dbReference>
<feature type="domain" description="ERAP1-like C-terminal" evidence="15">
    <location>
        <begin position="536"/>
        <end position="834"/>
    </location>
</feature>
<sequence length="862" mass="92822">MKLAVALLLSLTVSAPAMAAGQLSKNVVPLLYDIDVRPDAKAMTFSGSESVTVDVKEATRTLTLNAAEIQVTRATFDGKPVTVAADPQAQTLTITLPQAASVGQHRLTFAWTGKINSSAAGLFAIDYSNPDGSQSRMLATQFEAPDARRFAPMWDEPAFKAKFRLTTSAPAGQTAFSNMPAASVTKQADGSQLYRFGETPVMSSYLLFLGLGDVERKTVQSGNTQIGVITRRGVVDQGDYALASATRLLTYYNDYFGQLYPLPKMDMIAGPGSSQFFGAMENWGAIFYFEPELLFDPARTTESGRQRIHTVVAHEMAHQWFGDLVTMAWWDDLWLNEGFASWMEGKATNDLNPSWKAADAAIAFDRESAMAIDATQATHPIIRHVETVDQISDAFDGITYAKGQAVIGMLESWLGEGPFRDGIRRYMAKYKYGNTVTDQLWAELSAATGKNVAEVARDFTLQGGVPLVTMTGARCTGGDTVVTLAQTRFGLDEASRKPQTWHVPIKLATLGGGASDAIVTGAAPTSVTVKGCGTLVLNQGKGSYTRVQYDDAGHAAIVRDYTRLALGDRLGTLGDDYALAAGGYQDLSRYFAVQDRVGVTADPLEWSMVAAKLGALTGLYQDTPLEAKLRTRQAALFAPVLARIGFEAKPGESALVTNLRETLIGRLGYLGDAQVAARARAYVGQLAANPTAIPPAIRNPILSTYATNATPAEWDQLFALMQAERSPVAKNRFVSLLGAARDEALAKRALELLKGKDLTDPQKASLLRAIAGAHPDLAFDWAVANRDLVNGFVEQSSQARYIPSLGGGSNDPAMPGKIRAYASQFLPESARNVADQTVSLIAVRKAVADRLRPATERWLAGR</sequence>
<dbReference type="InterPro" id="IPR001930">
    <property type="entry name" value="Peptidase_M1"/>
</dbReference>
<feature type="site" description="Transition state stabilizer" evidence="11">
    <location>
        <position position="400"/>
    </location>
</feature>
<evidence type="ECO:0000256" key="3">
    <source>
        <dbReference type="ARBA" id="ARBA00022438"/>
    </source>
</evidence>
<keyword evidence="13" id="KW-0732">Signal</keyword>
<keyword evidence="7 10" id="KW-0862">Zinc</keyword>
<dbReference type="Pfam" id="PF01433">
    <property type="entry name" value="Peptidase_M1"/>
    <property type="match status" value="1"/>
</dbReference>
<dbReference type="EC" id="3.4.11.-" evidence="12"/>
<dbReference type="InterPro" id="IPR027268">
    <property type="entry name" value="Peptidase_M4/M1_CTD_sf"/>
</dbReference>
<dbReference type="PANTHER" id="PTHR11533:SF174">
    <property type="entry name" value="PUROMYCIN-SENSITIVE AMINOPEPTIDASE-RELATED"/>
    <property type="match status" value="1"/>
</dbReference>
<evidence type="ECO:0000313" key="18">
    <source>
        <dbReference type="Proteomes" id="UP000574769"/>
    </source>
</evidence>
<keyword evidence="18" id="KW-1185">Reference proteome</keyword>
<name>A0A7W7EZ43_9SPHN</name>
<keyword evidence="8 12" id="KW-0482">Metalloprotease</keyword>
<evidence type="ECO:0000256" key="9">
    <source>
        <dbReference type="PIRSR" id="PIRSR634016-1"/>
    </source>
</evidence>
<evidence type="ECO:0000256" key="7">
    <source>
        <dbReference type="ARBA" id="ARBA00022833"/>
    </source>
</evidence>
<dbReference type="InterPro" id="IPR045357">
    <property type="entry name" value="Aminopeptidase_N-like_N"/>
</dbReference>
<feature type="domain" description="Peptidase M1 membrane alanine aminopeptidase" evidence="14">
    <location>
        <begin position="240"/>
        <end position="457"/>
    </location>
</feature>
<dbReference type="GO" id="GO:0070006">
    <property type="term" value="F:metalloaminopeptidase activity"/>
    <property type="evidence" value="ECO:0007669"/>
    <property type="project" value="TreeGrafter"/>
</dbReference>
<dbReference type="Pfam" id="PF11838">
    <property type="entry name" value="ERAP1_C"/>
    <property type="match status" value="1"/>
</dbReference>
<comment type="caution">
    <text evidence="17">The sequence shown here is derived from an EMBL/GenBank/DDBJ whole genome shotgun (WGS) entry which is preliminary data.</text>
</comment>
<feature type="binding site" evidence="10">
    <location>
        <position position="337"/>
    </location>
    <ligand>
        <name>Zn(2+)</name>
        <dbReference type="ChEBI" id="CHEBI:29105"/>
        <note>catalytic</note>
    </ligand>
</feature>
<evidence type="ECO:0000259" key="14">
    <source>
        <dbReference type="Pfam" id="PF01433"/>
    </source>
</evidence>
<dbReference type="GO" id="GO:0016020">
    <property type="term" value="C:membrane"/>
    <property type="evidence" value="ECO:0007669"/>
    <property type="project" value="TreeGrafter"/>
</dbReference>
<proteinExistence type="inferred from homology"/>
<dbReference type="PRINTS" id="PR00756">
    <property type="entry name" value="ALADIPTASE"/>
</dbReference>
<comment type="similarity">
    <text evidence="2 12">Belongs to the peptidase M1 family.</text>
</comment>
<feature type="domain" description="Aminopeptidase N-like N-terminal" evidence="16">
    <location>
        <begin position="28"/>
        <end position="206"/>
    </location>
</feature>
<evidence type="ECO:0000256" key="2">
    <source>
        <dbReference type="ARBA" id="ARBA00010136"/>
    </source>
</evidence>
<dbReference type="GO" id="GO:0016285">
    <property type="term" value="F:alanyl aminopeptidase activity"/>
    <property type="evidence" value="ECO:0007669"/>
    <property type="project" value="UniProtKB-EC"/>
</dbReference>
<organism evidence="17 18">
    <name type="scientific">Sphingomonas abaci</name>
    <dbReference type="NCBI Taxonomy" id="237611"/>
    <lineage>
        <taxon>Bacteria</taxon>
        <taxon>Pseudomonadati</taxon>
        <taxon>Pseudomonadota</taxon>
        <taxon>Alphaproteobacteria</taxon>
        <taxon>Sphingomonadales</taxon>
        <taxon>Sphingomonadaceae</taxon>
        <taxon>Sphingomonas</taxon>
    </lineage>
</organism>
<evidence type="ECO:0000256" key="5">
    <source>
        <dbReference type="ARBA" id="ARBA00022723"/>
    </source>
</evidence>
<evidence type="ECO:0000259" key="16">
    <source>
        <dbReference type="Pfam" id="PF17900"/>
    </source>
</evidence>
<dbReference type="RefSeq" id="WP_184112477.1">
    <property type="nucleotide sequence ID" value="NZ_JACHNY010000002.1"/>
</dbReference>
<evidence type="ECO:0000256" key="10">
    <source>
        <dbReference type="PIRSR" id="PIRSR634016-3"/>
    </source>
</evidence>
<dbReference type="Pfam" id="PF17900">
    <property type="entry name" value="Peptidase_M1_N"/>
    <property type="match status" value="1"/>
</dbReference>
<feature type="binding site" evidence="10">
    <location>
        <position position="318"/>
    </location>
    <ligand>
        <name>Zn(2+)</name>
        <dbReference type="ChEBI" id="CHEBI:29105"/>
        <note>catalytic</note>
    </ligand>
</feature>
<dbReference type="GO" id="GO:0006508">
    <property type="term" value="P:proteolysis"/>
    <property type="evidence" value="ECO:0007669"/>
    <property type="project" value="UniProtKB-KW"/>
</dbReference>
<evidence type="ECO:0000256" key="4">
    <source>
        <dbReference type="ARBA" id="ARBA00022670"/>
    </source>
</evidence>
<evidence type="ECO:0000256" key="11">
    <source>
        <dbReference type="PIRSR" id="PIRSR634016-4"/>
    </source>
</evidence>
<dbReference type="GO" id="GO:0005737">
    <property type="term" value="C:cytoplasm"/>
    <property type="evidence" value="ECO:0007669"/>
    <property type="project" value="TreeGrafter"/>
</dbReference>
<evidence type="ECO:0000256" key="13">
    <source>
        <dbReference type="SAM" id="SignalP"/>
    </source>
</evidence>
<dbReference type="InterPro" id="IPR014782">
    <property type="entry name" value="Peptidase_M1_dom"/>
</dbReference>
<evidence type="ECO:0000256" key="6">
    <source>
        <dbReference type="ARBA" id="ARBA00022801"/>
    </source>
</evidence>
<dbReference type="GO" id="GO:0043171">
    <property type="term" value="P:peptide catabolic process"/>
    <property type="evidence" value="ECO:0007669"/>
    <property type="project" value="TreeGrafter"/>
</dbReference>
<dbReference type="Gene3D" id="2.60.40.1730">
    <property type="entry name" value="tricorn interacting facor f3 domain"/>
    <property type="match status" value="1"/>
</dbReference>
<dbReference type="Gene3D" id="1.25.50.20">
    <property type="match status" value="1"/>
</dbReference>
<dbReference type="InterPro" id="IPR034016">
    <property type="entry name" value="M1_APN-typ"/>
</dbReference>
<dbReference type="SUPFAM" id="SSF63737">
    <property type="entry name" value="Leukotriene A4 hydrolase N-terminal domain"/>
    <property type="match status" value="1"/>
</dbReference>
<dbReference type="PANTHER" id="PTHR11533">
    <property type="entry name" value="PROTEASE M1 ZINC METALLOPROTEASE"/>
    <property type="match status" value="1"/>
</dbReference>
<keyword evidence="6 12" id="KW-0378">Hydrolase</keyword>
<evidence type="ECO:0000256" key="8">
    <source>
        <dbReference type="ARBA" id="ARBA00023049"/>
    </source>
</evidence>
<feature type="active site" description="Proton acceptor" evidence="9">
    <location>
        <position position="315"/>
    </location>
</feature>
<gene>
    <name evidence="17" type="ORF">GGQ96_001120</name>
</gene>
<protein>
    <recommendedName>
        <fullName evidence="12">Aminopeptidase</fullName>
        <ecNumber evidence="12">3.4.11.-</ecNumber>
    </recommendedName>
</protein>
<feature type="signal peptide" evidence="13">
    <location>
        <begin position="1"/>
        <end position="19"/>
    </location>
</feature>
<comment type="cofactor">
    <cofactor evidence="10 12">
        <name>Zn(2+)</name>
        <dbReference type="ChEBI" id="CHEBI:29105"/>
    </cofactor>
    <text evidence="10 12">Binds 1 zinc ion per subunit.</text>
</comment>
<dbReference type="InterPro" id="IPR024571">
    <property type="entry name" value="ERAP1-like_C_dom"/>
</dbReference>
<dbReference type="GO" id="GO:0005615">
    <property type="term" value="C:extracellular space"/>
    <property type="evidence" value="ECO:0007669"/>
    <property type="project" value="TreeGrafter"/>
</dbReference>
<evidence type="ECO:0000256" key="1">
    <source>
        <dbReference type="ARBA" id="ARBA00000098"/>
    </source>
</evidence>
<dbReference type="InterPro" id="IPR050344">
    <property type="entry name" value="Peptidase_M1_aminopeptidases"/>
</dbReference>
<dbReference type="InterPro" id="IPR042097">
    <property type="entry name" value="Aminopeptidase_N-like_N_sf"/>
</dbReference>
<feature type="chain" id="PRO_5031190287" description="Aminopeptidase" evidence="13">
    <location>
        <begin position="20"/>
        <end position="862"/>
    </location>
</feature>
<dbReference type="Proteomes" id="UP000574769">
    <property type="component" value="Unassembled WGS sequence"/>
</dbReference>
<dbReference type="Gene3D" id="1.10.390.10">
    <property type="entry name" value="Neutral Protease Domain 2"/>
    <property type="match status" value="1"/>
</dbReference>
<dbReference type="SUPFAM" id="SSF55486">
    <property type="entry name" value="Metalloproteases ('zincins'), catalytic domain"/>
    <property type="match status" value="1"/>
</dbReference>
<keyword evidence="4 12" id="KW-0645">Protease</keyword>
<dbReference type="GO" id="GO:0042277">
    <property type="term" value="F:peptide binding"/>
    <property type="evidence" value="ECO:0007669"/>
    <property type="project" value="TreeGrafter"/>
</dbReference>
<comment type="catalytic activity">
    <reaction evidence="1">
        <text>Release of an N-terminal amino acid, Xaa-|-Yaa- from a peptide, amide or arylamide. Xaa is preferably Ala, but may be most amino acids including Pro (slow action). When a terminal hydrophobic residue is followed by a prolyl residue, the two may be released as an intact Xaa-Pro dipeptide.</text>
        <dbReference type="EC" id="3.4.11.2"/>
    </reaction>
</comment>